<feature type="region of interest" description="Disordered" evidence="1">
    <location>
        <begin position="1"/>
        <end position="58"/>
    </location>
</feature>
<comment type="caution">
    <text evidence="2">The sequence shown here is derived from an EMBL/GenBank/DDBJ whole genome shotgun (WGS) entry which is preliminary data.</text>
</comment>
<dbReference type="EMBL" id="SMMG02000003">
    <property type="protein sequence ID" value="KAA3480543.1"/>
    <property type="molecule type" value="Genomic_DNA"/>
</dbReference>
<evidence type="ECO:0000256" key="1">
    <source>
        <dbReference type="SAM" id="MobiDB-lite"/>
    </source>
</evidence>
<sequence length="146" mass="16774">MSHGPERNMAKRQPLCHAKSSVYSTESWNQSKKVSIKWKDEPNKEELPLALQETEDGNPTKMINSLGQVITKVIKVQMQVSEGEDHATKANKTERGRADPEAYLEWEKKIELVFKCHNYSKAKKVKLVAIKFSDIAMIWWDQLTTS</sequence>
<reference evidence="3" key="1">
    <citation type="journal article" date="2019" name="Plant Biotechnol. J.">
        <title>Genome sequencing of the Australian wild diploid species Gossypium australe highlights disease resistance and delayed gland morphogenesis.</title>
        <authorList>
            <person name="Cai Y."/>
            <person name="Cai X."/>
            <person name="Wang Q."/>
            <person name="Wang P."/>
            <person name="Zhang Y."/>
            <person name="Cai C."/>
            <person name="Xu Y."/>
            <person name="Wang K."/>
            <person name="Zhou Z."/>
            <person name="Wang C."/>
            <person name="Geng S."/>
            <person name="Li B."/>
            <person name="Dong Q."/>
            <person name="Hou Y."/>
            <person name="Wang H."/>
            <person name="Ai P."/>
            <person name="Liu Z."/>
            <person name="Yi F."/>
            <person name="Sun M."/>
            <person name="An G."/>
            <person name="Cheng J."/>
            <person name="Zhang Y."/>
            <person name="Shi Q."/>
            <person name="Xie Y."/>
            <person name="Shi X."/>
            <person name="Chang Y."/>
            <person name="Huang F."/>
            <person name="Chen Y."/>
            <person name="Hong S."/>
            <person name="Mi L."/>
            <person name="Sun Q."/>
            <person name="Zhang L."/>
            <person name="Zhou B."/>
            <person name="Peng R."/>
            <person name="Zhang X."/>
            <person name="Liu F."/>
        </authorList>
    </citation>
    <scope>NUCLEOTIDE SEQUENCE [LARGE SCALE GENOMIC DNA]</scope>
    <source>
        <strain evidence="3">cv. PA1801</strain>
    </source>
</reference>
<organism evidence="2 3">
    <name type="scientific">Gossypium australe</name>
    <dbReference type="NCBI Taxonomy" id="47621"/>
    <lineage>
        <taxon>Eukaryota</taxon>
        <taxon>Viridiplantae</taxon>
        <taxon>Streptophyta</taxon>
        <taxon>Embryophyta</taxon>
        <taxon>Tracheophyta</taxon>
        <taxon>Spermatophyta</taxon>
        <taxon>Magnoliopsida</taxon>
        <taxon>eudicotyledons</taxon>
        <taxon>Gunneridae</taxon>
        <taxon>Pentapetalae</taxon>
        <taxon>rosids</taxon>
        <taxon>malvids</taxon>
        <taxon>Malvales</taxon>
        <taxon>Malvaceae</taxon>
        <taxon>Malvoideae</taxon>
        <taxon>Gossypium</taxon>
    </lineage>
</organism>
<dbReference type="AlphaFoldDB" id="A0A5B6WGI0"/>
<evidence type="ECO:0000313" key="3">
    <source>
        <dbReference type="Proteomes" id="UP000325315"/>
    </source>
</evidence>
<gene>
    <name evidence="2" type="ORF">EPI10_020966</name>
</gene>
<feature type="compositionally biased region" description="Polar residues" evidence="1">
    <location>
        <begin position="21"/>
        <end position="33"/>
    </location>
</feature>
<dbReference type="OrthoDB" id="1000896at2759"/>
<evidence type="ECO:0000313" key="2">
    <source>
        <dbReference type="EMBL" id="KAA3480543.1"/>
    </source>
</evidence>
<accession>A0A5B6WGI0</accession>
<name>A0A5B6WGI0_9ROSI</name>
<protein>
    <submittedName>
        <fullName evidence="2">Mutant gag-pol polyprotein</fullName>
    </submittedName>
</protein>
<dbReference type="Proteomes" id="UP000325315">
    <property type="component" value="Unassembled WGS sequence"/>
</dbReference>
<keyword evidence="3" id="KW-1185">Reference proteome</keyword>
<feature type="compositionally biased region" description="Basic and acidic residues" evidence="1">
    <location>
        <begin position="37"/>
        <end position="47"/>
    </location>
</feature>
<proteinExistence type="predicted"/>